<dbReference type="GO" id="GO:0016787">
    <property type="term" value="F:hydrolase activity"/>
    <property type="evidence" value="ECO:0007669"/>
    <property type="project" value="UniProtKB-KW"/>
</dbReference>
<comment type="caution">
    <text evidence="1">The sequence shown here is derived from an EMBL/GenBank/DDBJ whole genome shotgun (WGS) entry which is preliminary data.</text>
</comment>
<name>A0ABX1JQ40_9MICC</name>
<gene>
    <name evidence="1" type="ORF">HER39_10250</name>
</gene>
<dbReference type="Proteomes" id="UP000523795">
    <property type="component" value="Unassembled WGS sequence"/>
</dbReference>
<organism evidence="1 2">
    <name type="scientific">Arthrobacter deserti</name>
    <dbReference type="NCBI Taxonomy" id="1742687"/>
    <lineage>
        <taxon>Bacteria</taxon>
        <taxon>Bacillati</taxon>
        <taxon>Actinomycetota</taxon>
        <taxon>Actinomycetes</taxon>
        <taxon>Micrococcales</taxon>
        <taxon>Micrococcaceae</taxon>
        <taxon>Arthrobacter</taxon>
    </lineage>
</organism>
<proteinExistence type="predicted"/>
<evidence type="ECO:0000313" key="1">
    <source>
        <dbReference type="EMBL" id="NKX50939.1"/>
    </source>
</evidence>
<accession>A0ABX1JQ40</accession>
<evidence type="ECO:0000313" key="2">
    <source>
        <dbReference type="Proteomes" id="UP000523795"/>
    </source>
</evidence>
<protein>
    <submittedName>
        <fullName evidence="1">Aminoacyl-tRNA hydrolase</fullName>
    </submittedName>
</protein>
<reference evidence="1 2" key="1">
    <citation type="submission" date="2020-04" db="EMBL/GenBank/DDBJ databases">
        <authorList>
            <person name="Liu S."/>
        </authorList>
    </citation>
    <scope>NUCLEOTIDE SEQUENCE [LARGE SCALE GENOMIC DNA]</scope>
    <source>
        <strain evidence="1 2">CGMCC 1.15091</strain>
    </source>
</reference>
<feature type="non-terminal residue" evidence="1">
    <location>
        <position position="1"/>
    </location>
</feature>
<sequence length="36" mass="3781">EKKELPFLVGDAADAVVALAEDGLLNAQQKFHSAGK</sequence>
<keyword evidence="2" id="KW-1185">Reference proteome</keyword>
<dbReference type="EMBL" id="JAAZSR010000147">
    <property type="protein sequence ID" value="NKX50939.1"/>
    <property type="molecule type" value="Genomic_DNA"/>
</dbReference>
<keyword evidence="1" id="KW-0378">Hydrolase</keyword>